<dbReference type="PANTHER" id="PTHR47755">
    <property type="entry name" value="CELL DIVISION PROTEIN FTSX"/>
    <property type="match status" value="1"/>
</dbReference>
<dbReference type="KEGG" id="psai:C3B54_111483"/>
<organism evidence="16 17">
    <name type="scientific">Pontimonas salivibrio</name>
    <dbReference type="NCBI Taxonomy" id="1159327"/>
    <lineage>
        <taxon>Bacteria</taxon>
        <taxon>Bacillati</taxon>
        <taxon>Actinomycetota</taxon>
        <taxon>Actinomycetes</taxon>
        <taxon>Micrococcales</taxon>
        <taxon>Microbacteriaceae</taxon>
        <taxon>Pontimonas</taxon>
    </lineage>
</organism>
<comment type="similarity">
    <text evidence="3 12">Belongs to the ABC-4 integral membrane protein family. FtsX subfamily.</text>
</comment>
<dbReference type="GO" id="GO:0051301">
    <property type="term" value="P:cell division"/>
    <property type="evidence" value="ECO:0007669"/>
    <property type="project" value="UniProtKB-KW"/>
</dbReference>
<comment type="function">
    <text evidence="1">Part of the ABC transporter FtsEX involved in cellular division.</text>
</comment>
<keyword evidence="6 12" id="KW-1003">Cell membrane</keyword>
<name>A0A2L2BRX2_9MICO</name>
<keyword evidence="9 13" id="KW-1133">Transmembrane helix</keyword>
<keyword evidence="17" id="KW-1185">Reference proteome</keyword>
<dbReference type="PIRSF" id="PIRSF003097">
    <property type="entry name" value="FtsX"/>
    <property type="match status" value="1"/>
</dbReference>
<evidence type="ECO:0000259" key="14">
    <source>
        <dbReference type="Pfam" id="PF02687"/>
    </source>
</evidence>
<accession>A0A2L2BRX2</accession>
<evidence type="ECO:0000256" key="3">
    <source>
        <dbReference type="ARBA" id="ARBA00007379"/>
    </source>
</evidence>
<evidence type="ECO:0000256" key="1">
    <source>
        <dbReference type="ARBA" id="ARBA00003552"/>
    </source>
</evidence>
<gene>
    <name evidence="16" type="ORF">C3B54_111483</name>
</gene>
<proteinExistence type="inferred from homology"/>
<dbReference type="InterPro" id="IPR047929">
    <property type="entry name" value="FtsX_actino"/>
</dbReference>
<evidence type="ECO:0000256" key="2">
    <source>
        <dbReference type="ARBA" id="ARBA00004651"/>
    </source>
</evidence>
<evidence type="ECO:0000256" key="12">
    <source>
        <dbReference type="PIRNR" id="PIRNR003097"/>
    </source>
</evidence>
<feature type="domain" description="FtsX extracellular" evidence="15">
    <location>
        <begin position="57"/>
        <end position="161"/>
    </location>
</feature>
<comment type="subunit">
    <text evidence="4">Forms a membrane-associated complex with FtsE.</text>
</comment>
<dbReference type="Pfam" id="PF18075">
    <property type="entry name" value="FtsX_ECD"/>
    <property type="match status" value="1"/>
</dbReference>
<feature type="transmembrane region" description="Helical" evidence="13">
    <location>
        <begin position="229"/>
        <end position="256"/>
    </location>
</feature>
<feature type="transmembrane region" description="Helical" evidence="13">
    <location>
        <begin position="276"/>
        <end position="298"/>
    </location>
</feature>
<dbReference type="NCBIfam" id="NF038346">
    <property type="entry name" value="FtsX_actino"/>
    <property type="match status" value="1"/>
</dbReference>
<dbReference type="EMBL" id="CP026923">
    <property type="protein sequence ID" value="AVG24423.1"/>
    <property type="molecule type" value="Genomic_DNA"/>
</dbReference>
<dbReference type="Proteomes" id="UP000243077">
    <property type="component" value="Chromosome"/>
</dbReference>
<evidence type="ECO:0000313" key="16">
    <source>
        <dbReference type="EMBL" id="AVG24423.1"/>
    </source>
</evidence>
<evidence type="ECO:0000256" key="8">
    <source>
        <dbReference type="ARBA" id="ARBA00022692"/>
    </source>
</evidence>
<dbReference type="GO" id="GO:0005886">
    <property type="term" value="C:plasma membrane"/>
    <property type="evidence" value="ECO:0007669"/>
    <property type="project" value="UniProtKB-SubCell"/>
</dbReference>
<evidence type="ECO:0000256" key="5">
    <source>
        <dbReference type="ARBA" id="ARBA00021907"/>
    </source>
</evidence>
<dbReference type="InterPro" id="IPR040690">
    <property type="entry name" value="FtsX_ECD"/>
</dbReference>
<dbReference type="OrthoDB" id="9812531at2"/>
<keyword evidence="10 12" id="KW-0472">Membrane</keyword>
<reference evidence="16 17" key="1">
    <citation type="submission" date="2018-02" db="EMBL/GenBank/DDBJ databases">
        <title>Complete genome of the streamlined marine actinobacterium Pontimonas salivibrio CL-TW6 adapted to coastal planktonic lifestype.</title>
        <authorList>
            <person name="Cho B.C."/>
            <person name="Hardies S.C."/>
            <person name="Jang G.I."/>
            <person name="Hwang C.Y."/>
        </authorList>
    </citation>
    <scope>NUCLEOTIDE SEQUENCE [LARGE SCALE GENOMIC DNA]</scope>
    <source>
        <strain evidence="16 17">CL-TW6</strain>
    </source>
</reference>
<evidence type="ECO:0000256" key="10">
    <source>
        <dbReference type="ARBA" id="ARBA00023136"/>
    </source>
</evidence>
<keyword evidence="8 13" id="KW-0812">Transmembrane</keyword>
<keyword evidence="7 12" id="KW-0132">Cell division</keyword>
<dbReference type="InterPro" id="IPR004513">
    <property type="entry name" value="FtsX"/>
</dbReference>
<keyword evidence="11 12" id="KW-0131">Cell cycle</keyword>
<evidence type="ECO:0000259" key="15">
    <source>
        <dbReference type="Pfam" id="PF18075"/>
    </source>
</evidence>
<dbReference type="InterPro" id="IPR003838">
    <property type="entry name" value="ABC3_permease_C"/>
</dbReference>
<feature type="domain" description="ABC3 transporter permease C-terminal" evidence="14">
    <location>
        <begin position="184"/>
        <end position="303"/>
    </location>
</feature>
<evidence type="ECO:0000256" key="11">
    <source>
        <dbReference type="ARBA" id="ARBA00023306"/>
    </source>
</evidence>
<evidence type="ECO:0000256" key="6">
    <source>
        <dbReference type="ARBA" id="ARBA00022475"/>
    </source>
</evidence>
<sequence length="304" mass="33162">MRIGFILREVATGLARNASMVVSIILVTFISLTFVGTAVLLQSQIQEMRTYWFDRAQVAVYLCTDFSTLGGCDQQEATTDQIRAVEAQLESPSLSPYIETFYFEDRQMAFDNFREQFAGSAVVDLVSPEFLPETFWVSLVDPQQTDLIFEAMAGLAGVESVVDQRSYLDQIFALLNAGSITAVAVASLMLVAAALLISTTIRLSAFSRRRELGIMRLVGASNRFIQTPFVLEGVVAALAGAVLASGAVWAIVHYFVRGYLVEALPTTVFIGYDEAFAAMPILLATGVLLAALASYASISRYLRV</sequence>
<protein>
    <recommendedName>
        <fullName evidence="5 12">Cell division protein FtsX</fullName>
    </recommendedName>
</protein>
<evidence type="ECO:0000256" key="13">
    <source>
        <dbReference type="SAM" id="Phobius"/>
    </source>
</evidence>
<feature type="transmembrane region" description="Helical" evidence="13">
    <location>
        <begin position="171"/>
        <end position="201"/>
    </location>
</feature>
<feature type="transmembrane region" description="Helical" evidence="13">
    <location>
        <begin position="21"/>
        <end position="41"/>
    </location>
</feature>
<comment type="subcellular location">
    <subcellularLocation>
        <location evidence="2">Cell membrane</location>
        <topology evidence="2">Multi-pass membrane protein</topology>
    </subcellularLocation>
</comment>
<dbReference type="Pfam" id="PF02687">
    <property type="entry name" value="FtsX"/>
    <property type="match status" value="1"/>
</dbReference>
<evidence type="ECO:0000256" key="9">
    <source>
        <dbReference type="ARBA" id="ARBA00022989"/>
    </source>
</evidence>
<dbReference type="Gene3D" id="3.30.70.3040">
    <property type="match status" value="1"/>
</dbReference>
<dbReference type="AlphaFoldDB" id="A0A2L2BRX2"/>
<dbReference type="PANTHER" id="PTHR47755:SF1">
    <property type="entry name" value="CELL DIVISION PROTEIN FTSX"/>
    <property type="match status" value="1"/>
</dbReference>
<evidence type="ECO:0000313" key="17">
    <source>
        <dbReference type="Proteomes" id="UP000243077"/>
    </source>
</evidence>
<dbReference type="RefSeq" id="WP_104913901.1">
    <property type="nucleotide sequence ID" value="NZ_CP026923.1"/>
</dbReference>
<evidence type="ECO:0000256" key="4">
    <source>
        <dbReference type="ARBA" id="ARBA00011160"/>
    </source>
</evidence>
<evidence type="ECO:0000256" key="7">
    <source>
        <dbReference type="ARBA" id="ARBA00022618"/>
    </source>
</evidence>